<feature type="compositionally biased region" description="Basic and acidic residues" evidence="1">
    <location>
        <begin position="976"/>
        <end position="985"/>
    </location>
</feature>
<comment type="caution">
    <text evidence="2">The sequence shown here is derived from an EMBL/GenBank/DDBJ whole genome shotgun (WGS) entry which is preliminary data.</text>
</comment>
<feature type="region of interest" description="Disordered" evidence="1">
    <location>
        <begin position="1"/>
        <end position="38"/>
    </location>
</feature>
<keyword evidence="3" id="KW-1185">Reference proteome</keyword>
<protein>
    <submittedName>
        <fullName evidence="2">Uncharacterized protein</fullName>
    </submittedName>
</protein>
<accession>A0AAN9Y357</accession>
<gene>
    <name evidence="2" type="ORF">V9T40_003885</name>
</gene>
<feature type="compositionally biased region" description="Polar residues" evidence="1">
    <location>
        <begin position="822"/>
        <end position="835"/>
    </location>
</feature>
<feature type="compositionally biased region" description="Polar residues" evidence="1">
    <location>
        <begin position="953"/>
        <end position="975"/>
    </location>
</feature>
<reference evidence="2 3" key="1">
    <citation type="submission" date="2024-03" db="EMBL/GenBank/DDBJ databases">
        <title>Adaptation during the transition from Ophiocordyceps entomopathogen to insect associate is accompanied by gene loss and intensified selection.</title>
        <authorList>
            <person name="Ward C.M."/>
            <person name="Onetto C.A."/>
            <person name="Borneman A.R."/>
        </authorList>
    </citation>
    <scope>NUCLEOTIDE SEQUENCE [LARGE SCALE GENOMIC DNA]</scope>
    <source>
        <strain evidence="2">AWRI1</strain>
        <tissue evidence="2">Single Adult Female</tissue>
    </source>
</reference>
<name>A0AAN9Y357_9HEMI</name>
<feature type="compositionally biased region" description="Polar residues" evidence="1">
    <location>
        <begin position="1140"/>
        <end position="1149"/>
    </location>
</feature>
<feature type="compositionally biased region" description="Acidic residues" evidence="1">
    <location>
        <begin position="1150"/>
        <end position="1159"/>
    </location>
</feature>
<evidence type="ECO:0000313" key="3">
    <source>
        <dbReference type="Proteomes" id="UP001367676"/>
    </source>
</evidence>
<sequence>MQSRKSSILKPRKVREPLQDLNQLLPNNDDDETTTTDAQRRRVSFASMNKVKEYETAPECVVVAPPVYDKRYSLSTDLCQPPIPGNNANETYQTTNVSRKSIQSCSKVNTVGLSVSNENIYIEEDVELTETIGRIYDIPMKSSGDSSMEMTHVITQNDIQYDEQSKDGEVLGPLNLTKETFNQTGSFTNAHIVEIEVVKNEKDADTSSMETTEVLSNNVIQIENRDSGTLSMETTEVIRNNVIRIEKSESDAYSMDMTEVISPNFDKNGEDSSMETTDVICDNMLTESIKSQSVFFETIQSSQAFDTTNQEEDVEYVSVPNFESPGNLPKRKSIFEISTRPSTNWEITQNGNLNRNKNNLNCSSIKLVNGDDSKLVVCNDSLSLTCQEMANRIDDSIINMRMLNQEVQQRLNITNEPGQTENFVEELKFNTGIIRTSTQDTNKTKYDALSMQLLSQETEKNKSLSVSMVSLAADKTKCDNSNVELLTQEDNKTKYNNSNMELLSQEDNKTKCNNSNMDLLSQEENKTKYPNSNMELISQEDNKTKYNNSNMELLTQEEKTKCYGSAANSSVLEDAKNLDNSVRAPFAEEKSFRLSTSASPLIQDESEAAEKSRANLNLNEIATPMKPALSECYPESPNLPKIIPPEVDVFTEVESISEQVENGLPQPITAINVNDVPHETTLKSSQDDSSANDSNSPLTVGVNFSIFQKNKETRVEFSGTIDSHKKKKSISNVKVNIINNKTEKSNKHVKELRFSMPATTKTSLEVENKKPEFSATFTDFSIPNEDSSPTLNKTAAVEENKTENVAEDCPLSTEPEGPAALHSSSVFNDDMSNAHSAKPAKKRLSNDAFCDAEENKVSPKRRSLCTDAKDSQRVPETVSPTGTESSGSSASLVRRSITEIKQRRESFVREEKSILAVDNIIVETCSRSTNTNISFEARQLVSVTQQESAIEQNALTEEEQTSNPTTSFRDSSSNENTKEMVEECSKELAATNVSNVEFSDADHSHSLNQSSSQEEINDYSLHNPSIIVNVGDSFSHYKSMDLGTDTNDLASDVRALVANENDPKPVTDYIDTDDICKENFVVEWLQNKTGKTNVENKIFSSASDSSSLSTVKNMTRGSDKSNSTSISDTVRMASREDSQKTCPDTTTDLVENDAECNEGTEEKSVEMSQMSSDVASHPSGTENANTEPDVPEQTALVDSQAEEMEVNVDEIVDEVILSPKPEPVNVENSASLERVAAVEGPFQEEMAARSDQTTNSPEVSCGDDIIAFLNDDSNRMELSDGNDSNSNLIDEGPEATNISNRIPVISGANEVQPKLTSKTRLSVDPVFVCSESTSEKRQRMSPEFESNIIETEQVFPTCTVPKIEAEIEPVAENIVPVSRLESELVHEKNKKQNQQIMRPRNVFNVVSEDQSEKKVTKKLVRNQPRHRKFATTRKDILEKIEASKIVSHKWRLKVVSKDEWIFQFFYDQLELCIKFDGDEDNITCSATCQYVRPPYVKYYEICQIAVEYLIRKNELKLKKICQTVEDVPYLLKLIEPDVIYIENFVADIIRLCESEIFKIKNGRAVFYVYSLKNIVSAKIQINISRLERLSVKDIQVEEIVGKADLNSIRNTFSEVGRDSNFFSRFVNKLWTVLDE</sequence>
<feature type="region of interest" description="Disordered" evidence="1">
    <location>
        <begin position="798"/>
        <end position="842"/>
    </location>
</feature>
<proteinExistence type="predicted"/>
<organism evidence="2 3">
    <name type="scientific">Parthenolecanium corni</name>
    <dbReference type="NCBI Taxonomy" id="536013"/>
    <lineage>
        <taxon>Eukaryota</taxon>
        <taxon>Metazoa</taxon>
        <taxon>Ecdysozoa</taxon>
        <taxon>Arthropoda</taxon>
        <taxon>Hexapoda</taxon>
        <taxon>Insecta</taxon>
        <taxon>Pterygota</taxon>
        <taxon>Neoptera</taxon>
        <taxon>Paraneoptera</taxon>
        <taxon>Hemiptera</taxon>
        <taxon>Sternorrhyncha</taxon>
        <taxon>Coccoidea</taxon>
        <taxon>Coccidae</taxon>
        <taxon>Parthenolecanium</taxon>
    </lineage>
</organism>
<dbReference type="Proteomes" id="UP001367676">
    <property type="component" value="Unassembled WGS sequence"/>
</dbReference>
<feature type="compositionally biased region" description="Polar residues" evidence="1">
    <location>
        <begin position="1110"/>
        <end position="1128"/>
    </location>
</feature>
<dbReference type="EMBL" id="JBBCAQ010000027">
    <property type="protein sequence ID" value="KAK7586009.1"/>
    <property type="molecule type" value="Genomic_DNA"/>
</dbReference>
<evidence type="ECO:0000313" key="2">
    <source>
        <dbReference type="EMBL" id="KAK7586009.1"/>
    </source>
</evidence>
<feature type="region of interest" description="Disordered" evidence="1">
    <location>
        <begin position="1103"/>
        <end position="1190"/>
    </location>
</feature>
<feature type="compositionally biased region" description="Polar residues" evidence="1">
    <location>
        <begin position="1166"/>
        <end position="1186"/>
    </location>
</feature>
<feature type="region of interest" description="Disordered" evidence="1">
    <location>
        <begin position="953"/>
        <end position="985"/>
    </location>
</feature>
<feature type="region of interest" description="Disordered" evidence="1">
    <location>
        <begin position="860"/>
        <end position="890"/>
    </location>
</feature>
<evidence type="ECO:0000256" key="1">
    <source>
        <dbReference type="SAM" id="MobiDB-lite"/>
    </source>
</evidence>